<dbReference type="Proteomes" id="UP000245839">
    <property type="component" value="Unassembled WGS sequence"/>
</dbReference>
<dbReference type="PANTHER" id="PTHR45655:SF13">
    <property type="entry name" value="SOLUBLE GUANYLATE CYCLASE GCY-32-RELATED"/>
    <property type="match status" value="1"/>
</dbReference>
<dbReference type="Proteomes" id="UP000251571">
    <property type="component" value="Unassembled WGS sequence"/>
</dbReference>
<dbReference type="InterPro" id="IPR011644">
    <property type="entry name" value="Heme_NO-bd"/>
</dbReference>
<dbReference type="SUPFAM" id="SSF111126">
    <property type="entry name" value="Ligand-binding domain in the NO signalling and Golgi transport"/>
    <property type="match status" value="1"/>
</dbReference>
<dbReference type="PANTHER" id="PTHR45655">
    <property type="entry name" value="GUANYLATE CYCLASE SOLUBLE SUBUNIT BETA-2"/>
    <property type="match status" value="1"/>
</dbReference>
<evidence type="ECO:0000313" key="3">
    <source>
        <dbReference type="EMBL" id="SSA44507.1"/>
    </source>
</evidence>
<name>A0A2Y9APX2_9RHOB</name>
<sequence>MHGMICKSLEAFLISSHGPDLWERVRRMAGLREPCFETMRCYDDAVFARVLTAAATLLDQPETGVMEDVGTFICTHPPLEAVRRLFRFCGETFRDFLYSLDEIDARARMALPDLTLPSFSLHPVGEDRYEVRSHWSHPGASGVLTGVLRVLASEYGALVLIDEGERWPEDGGWSESISVRLFEEHFHEPTAFALSGA</sequence>
<gene>
    <name evidence="2" type="ORF">BCF38_103242</name>
    <name evidence="3" type="ORF">SAMN05421539_103242</name>
</gene>
<evidence type="ECO:0000313" key="2">
    <source>
        <dbReference type="EMBL" id="PWJ20425.1"/>
    </source>
</evidence>
<reference evidence="3 5" key="1">
    <citation type="submission" date="2016-10" db="EMBL/GenBank/DDBJ databases">
        <authorList>
            <person name="Cai Z."/>
        </authorList>
    </citation>
    <scope>NUCLEOTIDE SEQUENCE [LARGE SCALE GENOMIC DNA]</scope>
    <source>
        <strain evidence="3 5">DSM 25227</strain>
    </source>
</reference>
<proteinExistence type="predicted"/>
<dbReference type="EMBL" id="UETC01000003">
    <property type="protein sequence ID" value="SSA44507.1"/>
    <property type="molecule type" value="Genomic_DNA"/>
</dbReference>
<dbReference type="Gene3D" id="3.90.1520.10">
    <property type="entry name" value="H-NOX domain"/>
    <property type="match status" value="1"/>
</dbReference>
<keyword evidence="4" id="KW-1185">Reference proteome</keyword>
<dbReference type="InterPro" id="IPR024096">
    <property type="entry name" value="NO_sig/Golgi_transp_ligand-bd"/>
</dbReference>
<dbReference type="GO" id="GO:0020037">
    <property type="term" value="F:heme binding"/>
    <property type="evidence" value="ECO:0007669"/>
    <property type="project" value="InterPro"/>
</dbReference>
<dbReference type="Pfam" id="PF07700">
    <property type="entry name" value="HNOB"/>
    <property type="match status" value="1"/>
</dbReference>
<accession>A0A2Y9APX2</accession>
<dbReference type="AlphaFoldDB" id="A0A2Y9APX2"/>
<evidence type="ECO:0000313" key="5">
    <source>
        <dbReference type="Proteomes" id="UP000251571"/>
    </source>
</evidence>
<protein>
    <submittedName>
        <fullName evidence="3">Haem-NO-binding</fullName>
    </submittedName>
    <submittedName>
        <fullName evidence="2">Heme-NO-binding protein</fullName>
    </submittedName>
</protein>
<feature type="domain" description="Heme NO-binding" evidence="1">
    <location>
        <begin position="2"/>
        <end position="156"/>
    </location>
</feature>
<evidence type="ECO:0000313" key="4">
    <source>
        <dbReference type="Proteomes" id="UP000245839"/>
    </source>
</evidence>
<dbReference type="EMBL" id="QGDJ01000003">
    <property type="protein sequence ID" value="PWJ20425.1"/>
    <property type="molecule type" value="Genomic_DNA"/>
</dbReference>
<evidence type="ECO:0000259" key="1">
    <source>
        <dbReference type="Pfam" id="PF07700"/>
    </source>
</evidence>
<reference evidence="2 4" key="2">
    <citation type="submission" date="2018-03" db="EMBL/GenBank/DDBJ databases">
        <title>Genomic Encyclopedia of Archaeal and Bacterial Type Strains, Phase II (KMG-II): from individual species to whole genera.</title>
        <authorList>
            <person name="Goeker M."/>
        </authorList>
    </citation>
    <scope>NUCLEOTIDE SEQUENCE [LARGE SCALE GENOMIC DNA]</scope>
    <source>
        <strain evidence="2 4">DSM 25227</strain>
    </source>
</reference>
<dbReference type="InterPro" id="IPR038158">
    <property type="entry name" value="H-NOX_domain_sf"/>
</dbReference>
<organism evidence="3 5">
    <name type="scientific">Jannaschia seohaensis</name>
    <dbReference type="NCBI Taxonomy" id="475081"/>
    <lineage>
        <taxon>Bacteria</taxon>
        <taxon>Pseudomonadati</taxon>
        <taxon>Pseudomonadota</taxon>
        <taxon>Alphaproteobacteria</taxon>
        <taxon>Rhodobacterales</taxon>
        <taxon>Roseobacteraceae</taxon>
        <taxon>Jannaschia</taxon>
    </lineage>
</organism>
<dbReference type="OrthoDB" id="981203at2"/>